<reference evidence="1 2" key="1">
    <citation type="journal article" date="2019" name="Nat. Ecol. Evol.">
        <title>Megaphylogeny resolves global patterns of mushroom evolution.</title>
        <authorList>
            <person name="Varga T."/>
            <person name="Krizsan K."/>
            <person name="Foldi C."/>
            <person name="Dima B."/>
            <person name="Sanchez-Garcia M."/>
            <person name="Sanchez-Ramirez S."/>
            <person name="Szollosi G.J."/>
            <person name="Szarkandi J.G."/>
            <person name="Papp V."/>
            <person name="Albert L."/>
            <person name="Andreopoulos W."/>
            <person name="Angelini C."/>
            <person name="Antonin V."/>
            <person name="Barry K.W."/>
            <person name="Bougher N.L."/>
            <person name="Buchanan P."/>
            <person name="Buyck B."/>
            <person name="Bense V."/>
            <person name="Catcheside P."/>
            <person name="Chovatia M."/>
            <person name="Cooper J."/>
            <person name="Damon W."/>
            <person name="Desjardin D."/>
            <person name="Finy P."/>
            <person name="Geml J."/>
            <person name="Haridas S."/>
            <person name="Hughes K."/>
            <person name="Justo A."/>
            <person name="Karasinski D."/>
            <person name="Kautmanova I."/>
            <person name="Kiss B."/>
            <person name="Kocsube S."/>
            <person name="Kotiranta H."/>
            <person name="LaButti K.M."/>
            <person name="Lechner B.E."/>
            <person name="Liimatainen K."/>
            <person name="Lipzen A."/>
            <person name="Lukacs Z."/>
            <person name="Mihaltcheva S."/>
            <person name="Morgado L.N."/>
            <person name="Niskanen T."/>
            <person name="Noordeloos M.E."/>
            <person name="Ohm R.A."/>
            <person name="Ortiz-Santana B."/>
            <person name="Ovrebo C."/>
            <person name="Racz N."/>
            <person name="Riley R."/>
            <person name="Savchenko A."/>
            <person name="Shiryaev A."/>
            <person name="Soop K."/>
            <person name="Spirin V."/>
            <person name="Szebenyi C."/>
            <person name="Tomsovsky M."/>
            <person name="Tulloss R.E."/>
            <person name="Uehling J."/>
            <person name="Grigoriev I.V."/>
            <person name="Vagvolgyi C."/>
            <person name="Papp T."/>
            <person name="Martin F.M."/>
            <person name="Miettinen O."/>
            <person name="Hibbett D.S."/>
            <person name="Nagy L.G."/>
        </authorList>
    </citation>
    <scope>NUCLEOTIDE SEQUENCE [LARGE SCALE GENOMIC DNA]</scope>
    <source>
        <strain evidence="1 2">NL-1719</strain>
    </source>
</reference>
<sequence length="137" mass="15653">MRGPSSSSKKPSSSKSSVTSRRNREPSPMPSTDEDVRQGKRADRKPRRRSPSPEEVSLDFESLCIRAKEVDDLPTRLRWYAVVRGNAIGVVQGWATASTMRNDSDDHHCRAFVTEERACAYFRICNENEETKIFLKY</sequence>
<gene>
    <name evidence="1" type="ORF">BDN72DRAFT_898213</name>
</gene>
<dbReference type="EMBL" id="ML208354">
    <property type="protein sequence ID" value="TFK68351.1"/>
    <property type="molecule type" value="Genomic_DNA"/>
</dbReference>
<evidence type="ECO:0000313" key="1">
    <source>
        <dbReference type="EMBL" id="TFK68351.1"/>
    </source>
</evidence>
<evidence type="ECO:0000313" key="2">
    <source>
        <dbReference type="Proteomes" id="UP000308600"/>
    </source>
</evidence>
<dbReference type="Proteomes" id="UP000308600">
    <property type="component" value="Unassembled WGS sequence"/>
</dbReference>
<name>A0ACD3AS22_9AGAR</name>
<protein>
    <submittedName>
        <fullName evidence="1">Uncharacterized protein</fullName>
    </submittedName>
</protein>
<organism evidence="1 2">
    <name type="scientific">Pluteus cervinus</name>
    <dbReference type="NCBI Taxonomy" id="181527"/>
    <lineage>
        <taxon>Eukaryota</taxon>
        <taxon>Fungi</taxon>
        <taxon>Dikarya</taxon>
        <taxon>Basidiomycota</taxon>
        <taxon>Agaricomycotina</taxon>
        <taxon>Agaricomycetes</taxon>
        <taxon>Agaricomycetidae</taxon>
        <taxon>Agaricales</taxon>
        <taxon>Pluteineae</taxon>
        <taxon>Pluteaceae</taxon>
        <taxon>Pluteus</taxon>
    </lineage>
</organism>
<keyword evidence="2" id="KW-1185">Reference proteome</keyword>
<accession>A0ACD3AS22</accession>
<proteinExistence type="predicted"/>